<proteinExistence type="predicted"/>
<gene>
    <name evidence="2" type="ORF">MMYC01_203773</name>
</gene>
<dbReference type="EMBL" id="LCTW02000074">
    <property type="protein sequence ID" value="KXX79876.1"/>
    <property type="molecule type" value="Genomic_DNA"/>
</dbReference>
<dbReference type="AlphaFoldDB" id="A0A175W815"/>
<evidence type="ECO:0000313" key="2">
    <source>
        <dbReference type="EMBL" id="KXX79876.1"/>
    </source>
</evidence>
<feature type="region of interest" description="Disordered" evidence="1">
    <location>
        <begin position="252"/>
        <end position="316"/>
    </location>
</feature>
<keyword evidence="3" id="KW-1185">Reference proteome</keyword>
<sequence>MCAECEHSFTGCQTCLIVDSTGSREIATIERRVTGEFDQTPASWRCNPCGRINAFDNELTLNGFLAPKIRAYRKGMRCGRCDKPFTEDSWVISPFSLYLGTWNGKIVAEGGPWHWNLDWHRDFARDDHSKDDCYATRPNGRRRRENPCIIKHSSPQRAAKRFRVPALFVDVHDDHSLPPCSAGLTPFYDTPHRGTHDQMDDGRSVDPELLHETWTTRDRQTLDSAGFTVEYYRYDDPEDDGQQQASYEELDLGSYYDPPGTDDGQPYRQRHKRYQPLRAGPAHDTKAYKYPNDYLEDGSSQGFHSESSLLNAYLSR</sequence>
<feature type="compositionally biased region" description="Polar residues" evidence="1">
    <location>
        <begin position="298"/>
        <end position="310"/>
    </location>
</feature>
<dbReference type="OrthoDB" id="4590117at2759"/>
<organism evidence="2 3">
    <name type="scientific">Madurella mycetomatis</name>
    <dbReference type="NCBI Taxonomy" id="100816"/>
    <lineage>
        <taxon>Eukaryota</taxon>
        <taxon>Fungi</taxon>
        <taxon>Dikarya</taxon>
        <taxon>Ascomycota</taxon>
        <taxon>Pezizomycotina</taxon>
        <taxon>Sordariomycetes</taxon>
        <taxon>Sordariomycetidae</taxon>
        <taxon>Sordariales</taxon>
        <taxon>Sordariales incertae sedis</taxon>
        <taxon>Madurella</taxon>
    </lineage>
</organism>
<dbReference type="Proteomes" id="UP000078237">
    <property type="component" value="Unassembled WGS sequence"/>
</dbReference>
<evidence type="ECO:0000256" key="1">
    <source>
        <dbReference type="SAM" id="MobiDB-lite"/>
    </source>
</evidence>
<name>A0A175W815_9PEZI</name>
<accession>A0A175W815</accession>
<reference evidence="2 3" key="1">
    <citation type="journal article" date="2016" name="Genome Announc.">
        <title>Genome Sequence of Madurella mycetomatis mm55, Isolated from a Human Mycetoma Case in Sudan.</title>
        <authorList>
            <person name="Smit S."/>
            <person name="Derks M.F."/>
            <person name="Bervoets S."/>
            <person name="Fahal A."/>
            <person name="van Leeuwen W."/>
            <person name="van Belkum A."/>
            <person name="van de Sande W.W."/>
        </authorList>
    </citation>
    <scope>NUCLEOTIDE SEQUENCE [LARGE SCALE GENOMIC DNA]</scope>
    <source>
        <strain evidence="3">mm55</strain>
    </source>
</reference>
<protein>
    <submittedName>
        <fullName evidence="2">Uncharacterized protein</fullName>
    </submittedName>
</protein>
<comment type="caution">
    <text evidence="2">The sequence shown here is derived from an EMBL/GenBank/DDBJ whole genome shotgun (WGS) entry which is preliminary data.</text>
</comment>
<dbReference type="VEuPathDB" id="FungiDB:MMYC01_203773"/>
<evidence type="ECO:0000313" key="3">
    <source>
        <dbReference type="Proteomes" id="UP000078237"/>
    </source>
</evidence>